<gene>
    <name evidence="1" type="ORF">F5144DRAFT_274148</name>
</gene>
<evidence type="ECO:0000313" key="2">
    <source>
        <dbReference type="Proteomes" id="UP000724584"/>
    </source>
</evidence>
<accession>A0ACB7P182</accession>
<comment type="caution">
    <text evidence="1">The sequence shown here is derived from an EMBL/GenBank/DDBJ whole genome shotgun (WGS) entry which is preliminary data.</text>
</comment>
<dbReference type="EMBL" id="JAGIZQ010000005">
    <property type="protein sequence ID" value="KAH6627518.1"/>
    <property type="molecule type" value="Genomic_DNA"/>
</dbReference>
<name>A0ACB7P182_9PEZI</name>
<keyword evidence="2" id="KW-1185">Reference proteome</keyword>
<proteinExistence type="predicted"/>
<reference evidence="1 2" key="1">
    <citation type="journal article" date="2021" name="Nat. Commun.">
        <title>Genetic determinants of endophytism in the Arabidopsis root mycobiome.</title>
        <authorList>
            <person name="Mesny F."/>
            <person name="Miyauchi S."/>
            <person name="Thiergart T."/>
            <person name="Pickel B."/>
            <person name="Atanasova L."/>
            <person name="Karlsson M."/>
            <person name="Huettel B."/>
            <person name="Barry K.W."/>
            <person name="Haridas S."/>
            <person name="Chen C."/>
            <person name="Bauer D."/>
            <person name="Andreopoulos W."/>
            <person name="Pangilinan J."/>
            <person name="LaButti K."/>
            <person name="Riley R."/>
            <person name="Lipzen A."/>
            <person name="Clum A."/>
            <person name="Drula E."/>
            <person name="Henrissat B."/>
            <person name="Kohler A."/>
            <person name="Grigoriev I.V."/>
            <person name="Martin F.M."/>
            <person name="Hacquard S."/>
        </authorList>
    </citation>
    <scope>NUCLEOTIDE SEQUENCE [LARGE SCALE GENOMIC DNA]</scope>
    <source>
        <strain evidence="1 2">MPI-SDFR-AT-0079</strain>
    </source>
</reference>
<dbReference type="Proteomes" id="UP000724584">
    <property type="component" value="Unassembled WGS sequence"/>
</dbReference>
<protein>
    <submittedName>
        <fullName evidence="1">Uncharacterized protein</fullName>
    </submittedName>
</protein>
<evidence type="ECO:0000313" key="1">
    <source>
        <dbReference type="EMBL" id="KAH6627518.1"/>
    </source>
</evidence>
<sequence length="129" mass="14907">MQYLQRAYDLQYPGKPTHQSVASALYHQALVCMAWPTDRENHDEQALGYLRQALIITQFNEPLRGDQGETARVKWQISKIWDRQGRSADAAMYRSAALRAKLELERTGLHPTAPDEEQSWDCFTDLVDR</sequence>
<organism evidence="1 2">
    <name type="scientific">Chaetomium tenue</name>
    <dbReference type="NCBI Taxonomy" id="1854479"/>
    <lineage>
        <taxon>Eukaryota</taxon>
        <taxon>Fungi</taxon>
        <taxon>Dikarya</taxon>
        <taxon>Ascomycota</taxon>
        <taxon>Pezizomycotina</taxon>
        <taxon>Sordariomycetes</taxon>
        <taxon>Sordariomycetidae</taxon>
        <taxon>Sordariales</taxon>
        <taxon>Chaetomiaceae</taxon>
        <taxon>Chaetomium</taxon>
    </lineage>
</organism>